<evidence type="ECO:0000313" key="9">
    <source>
        <dbReference type="Proteomes" id="UP000003345"/>
    </source>
</evidence>
<dbReference type="Proteomes" id="UP000003345">
    <property type="component" value="Unassembled WGS sequence"/>
</dbReference>
<dbReference type="AlphaFoldDB" id="I2NQD9"/>
<keyword evidence="5" id="KW-1035">Host cytoplasm</keyword>
<keyword evidence="2 7" id="KW-0929">Antimicrobial</keyword>
<dbReference type="PANTHER" id="PTHR38107">
    <property type="match status" value="1"/>
</dbReference>
<dbReference type="PANTHER" id="PTHR38107:SF3">
    <property type="entry name" value="LYSOZYME RRRD-RELATED"/>
    <property type="match status" value="1"/>
</dbReference>
<dbReference type="InterPro" id="IPR023347">
    <property type="entry name" value="Lysozyme_dom_sf"/>
</dbReference>
<gene>
    <name evidence="8" type="ORF">HMPREF1054_2062</name>
</gene>
<dbReference type="HAMAP" id="MF_04110">
    <property type="entry name" value="ENDOLYSIN_T4"/>
    <property type="match status" value="1"/>
</dbReference>
<dbReference type="eggNOG" id="COG3772">
    <property type="taxonomic scope" value="Bacteria"/>
</dbReference>
<dbReference type="OrthoDB" id="8141296at2"/>
<sequence>MKTSEKGLQFIRREEGERLTAYADIIGVWTIGVGHTGAVDGKPVAKGMVISADKSRELLSADLLKFESAITRLVKVPLKQYEFDALVSLVFNIGETNFARSTLLKKLNTNDFKGAAEQFLAWKNAGGRPVQGLLNRRKREKDMFNGLA</sequence>
<dbReference type="InterPro" id="IPR033907">
    <property type="entry name" value="Endolysin_autolysin"/>
</dbReference>
<accession>I2NQD9</accession>
<keyword evidence="3 7" id="KW-0081">Bacteriolytic enzyme</keyword>
<dbReference type="GO" id="GO:0009253">
    <property type="term" value="P:peptidoglycan catabolic process"/>
    <property type="evidence" value="ECO:0007669"/>
    <property type="project" value="InterPro"/>
</dbReference>
<dbReference type="InterPro" id="IPR023346">
    <property type="entry name" value="Lysozyme-like_dom_sf"/>
</dbReference>
<reference evidence="8 9" key="1">
    <citation type="submission" date="2012-04" db="EMBL/GenBank/DDBJ databases">
        <authorList>
            <person name="Harkins D.M."/>
            <person name="Madupu R."/>
            <person name="Durkin A.S."/>
            <person name="Torralba M."/>
            <person name="Methe B."/>
            <person name="Sutton G.G."/>
            <person name="Nelson K.E."/>
        </authorList>
    </citation>
    <scope>NUCLEOTIDE SEQUENCE [LARGE SCALE GENOMIC DNA]</scope>
    <source>
        <strain evidence="8 9">HK411</strain>
    </source>
</reference>
<evidence type="ECO:0000256" key="5">
    <source>
        <dbReference type="ARBA" id="ARBA00023200"/>
    </source>
</evidence>
<comment type="caution">
    <text evidence="8">The sequence shown here is derived from an EMBL/GenBank/DDBJ whole genome shotgun (WGS) entry which is preliminary data.</text>
</comment>
<dbReference type="EC" id="3.2.1.17" evidence="7"/>
<evidence type="ECO:0000256" key="4">
    <source>
        <dbReference type="ARBA" id="ARBA00022801"/>
    </source>
</evidence>
<dbReference type="GO" id="GO:0031640">
    <property type="term" value="P:killing of cells of another organism"/>
    <property type="evidence" value="ECO:0007669"/>
    <property type="project" value="UniProtKB-KW"/>
</dbReference>
<dbReference type="Pfam" id="PF00959">
    <property type="entry name" value="Phage_lysozyme"/>
    <property type="match status" value="1"/>
</dbReference>
<evidence type="ECO:0000313" key="8">
    <source>
        <dbReference type="EMBL" id="EIG28050.1"/>
    </source>
</evidence>
<dbReference type="Gene3D" id="1.10.530.40">
    <property type="match status" value="1"/>
</dbReference>
<dbReference type="InterPro" id="IPR051018">
    <property type="entry name" value="Bacteriophage_GH24"/>
</dbReference>
<dbReference type="RefSeq" id="WP_005707633.1">
    <property type="nucleotide sequence ID" value="NZ_AJMU01000003.1"/>
</dbReference>
<dbReference type="GO" id="GO:0042742">
    <property type="term" value="P:defense response to bacterium"/>
    <property type="evidence" value="ECO:0007669"/>
    <property type="project" value="UniProtKB-KW"/>
</dbReference>
<dbReference type="EMBL" id="AJMU01000003">
    <property type="protein sequence ID" value="EIG28050.1"/>
    <property type="molecule type" value="Genomic_DNA"/>
</dbReference>
<evidence type="ECO:0000256" key="6">
    <source>
        <dbReference type="ARBA" id="ARBA00023295"/>
    </source>
</evidence>
<dbReference type="GO" id="GO:0016998">
    <property type="term" value="P:cell wall macromolecule catabolic process"/>
    <property type="evidence" value="ECO:0007669"/>
    <property type="project" value="InterPro"/>
</dbReference>
<protein>
    <recommendedName>
        <fullName evidence="7">Lysozyme</fullName>
        <ecNumber evidence="7">3.2.1.17</ecNumber>
    </recommendedName>
</protein>
<evidence type="ECO:0000256" key="1">
    <source>
        <dbReference type="ARBA" id="ARBA00000632"/>
    </source>
</evidence>
<evidence type="ECO:0000256" key="2">
    <source>
        <dbReference type="ARBA" id="ARBA00022529"/>
    </source>
</evidence>
<organism evidence="8 9">
    <name type="scientific">Haemophilus paraphrohaemolyticus HK411</name>
    <dbReference type="NCBI Taxonomy" id="1095743"/>
    <lineage>
        <taxon>Bacteria</taxon>
        <taxon>Pseudomonadati</taxon>
        <taxon>Pseudomonadota</taxon>
        <taxon>Gammaproteobacteria</taxon>
        <taxon>Pasteurellales</taxon>
        <taxon>Pasteurellaceae</taxon>
        <taxon>Haemophilus</taxon>
    </lineage>
</organism>
<dbReference type="SUPFAM" id="SSF53955">
    <property type="entry name" value="Lysozyme-like"/>
    <property type="match status" value="1"/>
</dbReference>
<proteinExistence type="inferred from homology"/>
<evidence type="ECO:0000256" key="3">
    <source>
        <dbReference type="ARBA" id="ARBA00022638"/>
    </source>
</evidence>
<dbReference type="InterPro" id="IPR034690">
    <property type="entry name" value="Endolysin_T4_type"/>
</dbReference>
<keyword evidence="6 7" id="KW-0326">Glycosidase</keyword>
<dbReference type="GO" id="GO:0003796">
    <property type="term" value="F:lysozyme activity"/>
    <property type="evidence" value="ECO:0007669"/>
    <property type="project" value="UniProtKB-EC"/>
</dbReference>
<name>I2NQD9_9PAST</name>
<comment type="catalytic activity">
    <reaction evidence="1 7">
        <text>Hydrolysis of (1-&gt;4)-beta-linkages between N-acetylmuramic acid and N-acetyl-D-glucosamine residues in a peptidoglycan and between N-acetyl-D-glucosamine residues in chitodextrins.</text>
        <dbReference type="EC" id="3.2.1.17"/>
    </reaction>
</comment>
<keyword evidence="4 7" id="KW-0378">Hydrolase</keyword>
<comment type="similarity">
    <text evidence="7">Belongs to the glycosyl hydrolase 24 family.</text>
</comment>
<dbReference type="InterPro" id="IPR002196">
    <property type="entry name" value="Glyco_hydro_24"/>
</dbReference>
<dbReference type="CDD" id="cd00737">
    <property type="entry name" value="lyz_endolysin_autolysin"/>
    <property type="match status" value="1"/>
</dbReference>
<evidence type="ECO:0000256" key="7">
    <source>
        <dbReference type="RuleBase" id="RU003788"/>
    </source>
</evidence>
<dbReference type="PATRIC" id="fig|1095743.3.peg.27"/>